<dbReference type="KEGG" id="slr:L21SP2_3017"/>
<dbReference type="HOGENOM" id="CLU_1926097_0_0_12"/>
<reference evidence="2 3" key="1">
    <citation type="journal article" date="2015" name="Stand. Genomic Sci.">
        <title>Complete genome sequence and description of Salinispira pacifica gen. nov., sp. nov., a novel spirochaete isolated form a hypersaline microbial mat.</title>
        <authorList>
            <person name="Ben Hania W."/>
            <person name="Joseph M."/>
            <person name="Schumann P."/>
            <person name="Bunk B."/>
            <person name="Fiebig A."/>
            <person name="Sproer C."/>
            <person name="Klenk H.P."/>
            <person name="Fardeau M.L."/>
            <person name="Spring S."/>
        </authorList>
    </citation>
    <scope>NUCLEOTIDE SEQUENCE [LARGE SCALE GENOMIC DNA]</scope>
    <source>
        <strain evidence="2 3">L21-RPul-D2</strain>
    </source>
</reference>
<evidence type="ECO:0000256" key="1">
    <source>
        <dbReference type="SAM" id="Phobius"/>
    </source>
</evidence>
<keyword evidence="3" id="KW-1185">Reference proteome</keyword>
<keyword evidence="1" id="KW-0472">Membrane</keyword>
<keyword evidence="1" id="KW-1133">Transmembrane helix</keyword>
<dbReference type="STRING" id="1307761.L21SP2_3017"/>
<dbReference type="Proteomes" id="UP000018680">
    <property type="component" value="Chromosome"/>
</dbReference>
<name>V5WMH3_9SPIO</name>
<gene>
    <name evidence="2" type="ORF">L21SP2_3017</name>
</gene>
<proteinExistence type="predicted"/>
<keyword evidence="1" id="KW-0812">Transmembrane</keyword>
<feature type="transmembrane region" description="Helical" evidence="1">
    <location>
        <begin position="33"/>
        <end position="50"/>
    </location>
</feature>
<sequence length="131" mass="14658">MTIQNPRTLRAAGASLGPLVIALGPMFQDGREIWYGFVLLIITLFVFLIFQRIQPKYLFRSTDQGIIVTGGKTGLYDPDYVPYSDINDVEYNSGLIIIKRKLHPPIELRIPGKHRQAVVDEIRSGISGTGE</sequence>
<evidence type="ECO:0000313" key="3">
    <source>
        <dbReference type="Proteomes" id="UP000018680"/>
    </source>
</evidence>
<organism evidence="2 3">
    <name type="scientific">Salinispira pacifica</name>
    <dbReference type="NCBI Taxonomy" id="1307761"/>
    <lineage>
        <taxon>Bacteria</taxon>
        <taxon>Pseudomonadati</taxon>
        <taxon>Spirochaetota</taxon>
        <taxon>Spirochaetia</taxon>
        <taxon>Spirochaetales</taxon>
        <taxon>Spirochaetaceae</taxon>
        <taxon>Salinispira</taxon>
    </lineage>
</organism>
<dbReference type="AlphaFoldDB" id="V5WMH3"/>
<evidence type="ECO:0000313" key="2">
    <source>
        <dbReference type="EMBL" id="AHC16361.1"/>
    </source>
</evidence>
<accession>V5WMH3</accession>
<dbReference type="RefSeq" id="WP_024269258.1">
    <property type="nucleotide sequence ID" value="NC_023035.1"/>
</dbReference>
<dbReference type="EMBL" id="CP006939">
    <property type="protein sequence ID" value="AHC16361.1"/>
    <property type="molecule type" value="Genomic_DNA"/>
</dbReference>
<protein>
    <recommendedName>
        <fullName evidence="4">DUF304 domain-containing protein</fullName>
    </recommendedName>
</protein>
<evidence type="ECO:0008006" key="4">
    <source>
        <dbReference type="Google" id="ProtNLM"/>
    </source>
</evidence>
<feature type="transmembrane region" description="Helical" evidence="1">
    <location>
        <begin position="9"/>
        <end position="27"/>
    </location>
</feature>